<dbReference type="RefSeq" id="WP_202343770.1">
    <property type="nucleotide sequence ID" value="NZ_BAAAPI010000002.1"/>
</dbReference>
<protein>
    <submittedName>
        <fullName evidence="3">Alpha/beta hydrolase</fullName>
    </submittedName>
</protein>
<evidence type="ECO:0000313" key="3">
    <source>
        <dbReference type="EMBL" id="MBL3678498.1"/>
    </source>
</evidence>
<dbReference type="SUPFAM" id="SSF53474">
    <property type="entry name" value="alpha/beta-Hydrolases"/>
    <property type="match status" value="1"/>
</dbReference>
<keyword evidence="3" id="KW-0378">Hydrolase</keyword>
<accession>A0ABS1SGU4</accession>
<sequence length="277" mass="30270">MAEHTTRAETPRLAPADVLRRNAVTVRGPADAPVMVFAHGYGTNQTTWATIAERFTADHRVVLFDYVGSGDSDLTAYDEQRYDSYEGYATDLIEVLDAVDARGAVLVAHSASGMIGALAAIRRPELFSRIVMVCPSPRYVNDTDYAGGFSREDVLGLLDAIEANQPSWAASLAPAVTAREDLPEVTDRVRELFATTPQRVATHFARVVFLSDVRSRLAEIPTPCVILQSSGDIICPPHIGAYLRDRIPQAELVELRSAGHFVHLTDPELIVDEIRAA</sequence>
<dbReference type="GO" id="GO:0016787">
    <property type="term" value="F:hydrolase activity"/>
    <property type="evidence" value="ECO:0007669"/>
    <property type="project" value="UniProtKB-KW"/>
</dbReference>
<gene>
    <name evidence="3" type="ORF">D3230_04185</name>
</gene>
<evidence type="ECO:0000313" key="4">
    <source>
        <dbReference type="Proteomes" id="UP001645859"/>
    </source>
</evidence>
<name>A0ABS1SGU4_9MICO</name>
<dbReference type="InterPro" id="IPR029058">
    <property type="entry name" value="AB_hydrolase_fold"/>
</dbReference>
<proteinExistence type="inferred from homology"/>
<evidence type="ECO:0000259" key="2">
    <source>
        <dbReference type="Pfam" id="PF12697"/>
    </source>
</evidence>
<organism evidence="3 4">
    <name type="scientific">Leucobacter chromiireducens subsp. solipictus</name>
    <dbReference type="NCBI Taxonomy" id="398235"/>
    <lineage>
        <taxon>Bacteria</taxon>
        <taxon>Bacillati</taxon>
        <taxon>Actinomycetota</taxon>
        <taxon>Actinomycetes</taxon>
        <taxon>Micrococcales</taxon>
        <taxon>Microbacteriaceae</taxon>
        <taxon>Leucobacter</taxon>
    </lineage>
</organism>
<keyword evidence="4" id="KW-1185">Reference proteome</keyword>
<dbReference type="Pfam" id="PF12697">
    <property type="entry name" value="Abhydrolase_6"/>
    <property type="match status" value="1"/>
</dbReference>
<dbReference type="Gene3D" id="3.40.50.1820">
    <property type="entry name" value="alpha/beta hydrolase"/>
    <property type="match status" value="1"/>
</dbReference>
<reference evidence="3 4" key="1">
    <citation type="submission" date="2018-09" db="EMBL/GenBank/DDBJ databases">
        <title>Comparative genomics of Leucobacter spp.</title>
        <authorList>
            <person name="Reis A.C."/>
            <person name="Kolvenbach B.A."/>
            <person name="Corvini P.F.X."/>
            <person name="Nunes O.C."/>
        </authorList>
    </citation>
    <scope>NUCLEOTIDE SEQUENCE [LARGE SCALE GENOMIC DNA]</scope>
    <source>
        <strain evidence="3 4">TAN 31504</strain>
    </source>
</reference>
<dbReference type="PANTHER" id="PTHR43039">
    <property type="entry name" value="ESTERASE-RELATED"/>
    <property type="match status" value="1"/>
</dbReference>
<feature type="domain" description="AB hydrolase-1" evidence="2">
    <location>
        <begin position="35"/>
        <end position="272"/>
    </location>
</feature>
<comment type="caution">
    <text evidence="3">The sequence shown here is derived from an EMBL/GenBank/DDBJ whole genome shotgun (WGS) entry which is preliminary data.</text>
</comment>
<dbReference type="Proteomes" id="UP001645859">
    <property type="component" value="Unassembled WGS sequence"/>
</dbReference>
<dbReference type="InterPro" id="IPR000073">
    <property type="entry name" value="AB_hydrolase_1"/>
</dbReference>
<dbReference type="EMBL" id="QYAC01000002">
    <property type="protein sequence ID" value="MBL3678498.1"/>
    <property type="molecule type" value="Genomic_DNA"/>
</dbReference>
<evidence type="ECO:0000256" key="1">
    <source>
        <dbReference type="ARBA" id="ARBA00008645"/>
    </source>
</evidence>
<comment type="similarity">
    <text evidence="1">Belongs to the AB hydrolase superfamily.</text>
</comment>